<comment type="pathway">
    <text evidence="8">Cofactor biosynthesis; coenzyme A biosynthesis; CoA from (R)-pantothenate: step 5/5.</text>
</comment>
<dbReference type="RefSeq" id="WP_062407002.1">
    <property type="nucleotide sequence ID" value="NZ_BJCS01000002.1"/>
</dbReference>
<evidence type="ECO:0000256" key="7">
    <source>
        <dbReference type="ARBA" id="ARBA00022993"/>
    </source>
</evidence>
<evidence type="ECO:0000256" key="3">
    <source>
        <dbReference type="ARBA" id="ARBA00022679"/>
    </source>
</evidence>
<proteinExistence type="inferred from homology"/>
<dbReference type="EMBL" id="CP013652">
    <property type="protein sequence ID" value="ALS20891.1"/>
    <property type="molecule type" value="Genomic_DNA"/>
</dbReference>
<dbReference type="Gene3D" id="3.40.50.300">
    <property type="entry name" value="P-loop containing nucleotide triphosphate hydrolases"/>
    <property type="match status" value="1"/>
</dbReference>
<comment type="catalytic activity">
    <reaction evidence="8">
        <text>3'-dephospho-CoA + ATP = ADP + CoA + H(+)</text>
        <dbReference type="Rhea" id="RHEA:18245"/>
        <dbReference type="ChEBI" id="CHEBI:15378"/>
        <dbReference type="ChEBI" id="CHEBI:30616"/>
        <dbReference type="ChEBI" id="CHEBI:57287"/>
        <dbReference type="ChEBI" id="CHEBI:57328"/>
        <dbReference type="ChEBI" id="CHEBI:456216"/>
        <dbReference type="EC" id="2.7.1.24"/>
    </reaction>
</comment>
<accession>A0A0U2ILJ1</accession>
<keyword evidence="2 8" id="KW-0963">Cytoplasm</keyword>
<dbReference type="PATRIC" id="fig|162209.4.peg.529"/>
<dbReference type="PANTHER" id="PTHR10695">
    <property type="entry name" value="DEPHOSPHO-COA KINASE-RELATED"/>
    <property type="match status" value="1"/>
</dbReference>
<evidence type="ECO:0000256" key="1">
    <source>
        <dbReference type="ARBA" id="ARBA00009018"/>
    </source>
</evidence>
<dbReference type="UniPathway" id="UPA00241">
    <property type="reaction ID" value="UER00356"/>
</dbReference>
<keyword evidence="4 8" id="KW-0547">Nucleotide-binding</keyword>
<dbReference type="GO" id="GO:0015937">
    <property type="term" value="P:coenzyme A biosynthetic process"/>
    <property type="evidence" value="ECO:0007669"/>
    <property type="project" value="UniProtKB-UniRule"/>
</dbReference>
<dbReference type="GO" id="GO:0005524">
    <property type="term" value="F:ATP binding"/>
    <property type="evidence" value="ECO:0007669"/>
    <property type="project" value="UniProtKB-UniRule"/>
</dbReference>
<dbReference type="GO" id="GO:0004140">
    <property type="term" value="F:dephospho-CoA kinase activity"/>
    <property type="evidence" value="ECO:0007669"/>
    <property type="project" value="UniProtKB-UniRule"/>
</dbReference>
<sequence length="198" mass="22225">MNIGLTGGIACGKSTVASMLVRRGALLIDADRIAREVVEPGTPALTQVIERFGADLLLEDGSLDRKKLGERVFGNTAALKDLEALLHPPIRAAMRERMEAYETQHPDKLVVVDVPLLYESHLQAMYSEVMVVYVPRHVQMERLMKRDGLTEEQANKRLDAQMPIEKKKELADIVIDNSGTIEETEQQIEQFWSERGLS</sequence>
<reference evidence="9 10" key="2">
    <citation type="journal article" date="2016" name="Genome Announc.">
        <title>Complete Genome Sequences of Two Interactive Moderate Thermophiles, Paenibacillus napthalenovorans 32O-Y and Paenibacillus sp. 32O-W.</title>
        <authorList>
            <person name="Butler R.R.III."/>
            <person name="Wang J."/>
            <person name="Stark B.C."/>
            <person name="Pombert J.F."/>
        </authorList>
    </citation>
    <scope>NUCLEOTIDE SEQUENCE [LARGE SCALE GENOMIC DNA]</scope>
    <source>
        <strain evidence="9 10">32O-Y</strain>
    </source>
</reference>
<organism evidence="9 10">
    <name type="scientific">Paenibacillus naphthalenovorans</name>
    <dbReference type="NCBI Taxonomy" id="162209"/>
    <lineage>
        <taxon>Bacteria</taxon>
        <taxon>Bacillati</taxon>
        <taxon>Bacillota</taxon>
        <taxon>Bacilli</taxon>
        <taxon>Bacillales</taxon>
        <taxon>Paenibacillaceae</taxon>
        <taxon>Paenibacillus</taxon>
    </lineage>
</organism>
<dbReference type="SUPFAM" id="SSF52540">
    <property type="entry name" value="P-loop containing nucleoside triphosphate hydrolases"/>
    <property type="match status" value="1"/>
</dbReference>
<keyword evidence="3 8" id="KW-0808">Transferase</keyword>
<dbReference type="FunFam" id="3.40.50.300:FF:000991">
    <property type="entry name" value="Dephospho-CoA kinase"/>
    <property type="match status" value="1"/>
</dbReference>
<dbReference type="AlphaFoldDB" id="A0A0U2ILJ1"/>
<comment type="subcellular location">
    <subcellularLocation>
        <location evidence="8">Cytoplasm</location>
    </subcellularLocation>
</comment>
<keyword evidence="10" id="KW-1185">Reference proteome</keyword>
<comment type="similarity">
    <text evidence="1 8">Belongs to the CoaE family.</text>
</comment>
<dbReference type="HAMAP" id="MF_00376">
    <property type="entry name" value="Dephospho_CoA_kinase"/>
    <property type="match status" value="1"/>
</dbReference>
<dbReference type="GO" id="GO:0005737">
    <property type="term" value="C:cytoplasm"/>
    <property type="evidence" value="ECO:0007669"/>
    <property type="project" value="UniProtKB-SubCell"/>
</dbReference>
<evidence type="ECO:0000256" key="8">
    <source>
        <dbReference type="HAMAP-Rule" id="MF_00376"/>
    </source>
</evidence>
<evidence type="ECO:0000256" key="4">
    <source>
        <dbReference type="ARBA" id="ARBA00022741"/>
    </source>
</evidence>
<dbReference type="EC" id="2.7.1.24" evidence="8"/>
<keyword evidence="5 8" id="KW-0418">Kinase</keyword>
<reference evidence="10" key="1">
    <citation type="submission" date="2015-12" db="EMBL/GenBank/DDBJ databases">
        <title>Complete genome sequences of two moderately thermophilic Paenibacillus species.</title>
        <authorList>
            <person name="Butler R.III."/>
            <person name="Wang J."/>
            <person name="Stark B.C."/>
            <person name="Pombert J.-F."/>
        </authorList>
    </citation>
    <scope>NUCLEOTIDE SEQUENCE [LARGE SCALE GENOMIC DNA]</scope>
    <source>
        <strain evidence="10">32O-Y</strain>
    </source>
</reference>
<dbReference type="STRING" id="162209.IJ22_05030"/>
<dbReference type="PROSITE" id="PS51219">
    <property type="entry name" value="DPCK"/>
    <property type="match status" value="1"/>
</dbReference>
<dbReference type="NCBIfam" id="NF002879">
    <property type="entry name" value="PRK03333.1"/>
    <property type="match status" value="1"/>
</dbReference>
<dbReference type="InterPro" id="IPR001977">
    <property type="entry name" value="Depp_CoAkinase"/>
</dbReference>
<dbReference type="InterPro" id="IPR027417">
    <property type="entry name" value="P-loop_NTPase"/>
</dbReference>
<evidence type="ECO:0000313" key="10">
    <source>
        <dbReference type="Proteomes" id="UP000061660"/>
    </source>
</evidence>
<dbReference type="OrthoDB" id="9812943at2"/>
<dbReference type="KEGG" id="pnp:IJ22_05030"/>
<evidence type="ECO:0000313" key="9">
    <source>
        <dbReference type="EMBL" id="ALS20891.1"/>
    </source>
</evidence>
<evidence type="ECO:0000256" key="2">
    <source>
        <dbReference type="ARBA" id="ARBA00022490"/>
    </source>
</evidence>
<comment type="function">
    <text evidence="8">Catalyzes the phosphorylation of the 3'-hydroxyl group of dephosphocoenzyme A to form coenzyme A.</text>
</comment>
<evidence type="ECO:0000256" key="6">
    <source>
        <dbReference type="ARBA" id="ARBA00022840"/>
    </source>
</evidence>
<feature type="binding site" evidence="8">
    <location>
        <begin position="10"/>
        <end position="15"/>
    </location>
    <ligand>
        <name>ATP</name>
        <dbReference type="ChEBI" id="CHEBI:30616"/>
    </ligand>
</feature>
<dbReference type="CDD" id="cd02022">
    <property type="entry name" value="DPCK"/>
    <property type="match status" value="1"/>
</dbReference>
<dbReference type="Pfam" id="PF01121">
    <property type="entry name" value="CoaE"/>
    <property type="match status" value="1"/>
</dbReference>
<evidence type="ECO:0000256" key="5">
    <source>
        <dbReference type="ARBA" id="ARBA00022777"/>
    </source>
</evidence>
<protein>
    <recommendedName>
        <fullName evidence="8">Dephospho-CoA kinase</fullName>
        <ecNumber evidence="8">2.7.1.24</ecNumber>
    </recommendedName>
    <alternativeName>
        <fullName evidence="8">Dephosphocoenzyme A kinase</fullName>
    </alternativeName>
</protein>
<name>A0A0U2ILJ1_9BACL</name>
<keyword evidence="6 8" id="KW-0067">ATP-binding</keyword>
<keyword evidence="7 8" id="KW-0173">Coenzyme A biosynthesis</keyword>
<dbReference type="NCBIfam" id="TIGR00152">
    <property type="entry name" value="dephospho-CoA kinase"/>
    <property type="match status" value="1"/>
</dbReference>
<dbReference type="PANTHER" id="PTHR10695:SF46">
    <property type="entry name" value="BIFUNCTIONAL COENZYME A SYNTHASE-RELATED"/>
    <property type="match status" value="1"/>
</dbReference>
<gene>
    <name evidence="8" type="primary">coaE</name>
    <name evidence="9" type="ORF">IJ22_05030</name>
</gene>
<dbReference type="Proteomes" id="UP000061660">
    <property type="component" value="Chromosome"/>
</dbReference>